<dbReference type="CDD" id="cd17546">
    <property type="entry name" value="REC_hyHK_CKI1_RcsC-like"/>
    <property type="match status" value="1"/>
</dbReference>
<feature type="transmembrane region" description="Helical" evidence="9">
    <location>
        <begin position="518"/>
        <end position="544"/>
    </location>
</feature>
<dbReference type="Gene3D" id="3.30.565.10">
    <property type="entry name" value="Histidine kinase-like ATPase, C-terminal domain"/>
    <property type="match status" value="1"/>
</dbReference>
<keyword evidence="5" id="KW-0418">Kinase</keyword>
<evidence type="ECO:0000313" key="12">
    <source>
        <dbReference type="EMBL" id="KAK1372182.1"/>
    </source>
</evidence>
<dbReference type="InterPro" id="IPR001789">
    <property type="entry name" value="Sig_transdc_resp-reg_receiver"/>
</dbReference>
<protein>
    <recommendedName>
        <fullName evidence="2">histidine kinase</fullName>
        <ecNumber evidence="2">2.7.13.3</ecNumber>
    </recommendedName>
</protein>
<dbReference type="InterPro" id="IPR009686">
    <property type="entry name" value="Senescence/spartin_C"/>
</dbReference>
<keyword evidence="3 7" id="KW-0597">Phosphoprotein</keyword>
<reference evidence="12" key="2">
    <citation type="submission" date="2023-05" db="EMBL/GenBank/DDBJ databases">
        <authorList>
            <person name="Schelkunov M.I."/>
        </authorList>
    </citation>
    <scope>NUCLEOTIDE SEQUENCE</scope>
    <source>
        <strain evidence="12">Hsosn_3</strain>
        <tissue evidence="12">Leaf</tissue>
    </source>
</reference>
<dbReference type="InterPro" id="IPR036890">
    <property type="entry name" value="HATPase_C_sf"/>
</dbReference>
<evidence type="ECO:0000313" key="13">
    <source>
        <dbReference type="Proteomes" id="UP001237642"/>
    </source>
</evidence>
<accession>A0AAD8MGN0</accession>
<evidence type="ECO:0000256" key="4">
    <source>
        <dbReference type="ARBA" id="ARBA00022679"/>
    </source>
</evidence>
<dbReference type="Proteomes" id="UP001237642">
    <property type="component" value="Unassembled WGS sequence"/>
</dbReference>
<dbReference type="InterPro" id="IPR050736">
    <property type="entry name" value="Sensor_HK_Regulatory"/>
</dbReference>
<evidence type="ECO:0000256" key="2">
    <source>
        <dbReference type="ARBA" id="ARBA00012438"/>
    </source>
</evidence>
<keyword evidence="9" id="KW-0812">Transmembrane</keyword>
<dbReference type="SMART" id="SM00388">
    <property type="entry name" value="HisKA"/>
    <property type="match status" value="1"/>
</dbReference>
<feature type="region of interest" description="Disordered" evidence="8">
    <location>
        <begin position="392"/>
        <end position="422"/>
    </location>
</feature>
<comment type="caution">
    <text evidence="12">The sequence shown here is derived from an EMBL/GenBank/DDBJ whole genome shotgun (WGS) entry which is preliminary data.</text>
</comment>
<evidence type="ECO:0000256" key="9">
    <source>
        <dbReference type="SAM" id="Phobius"/>
    </source>
</evidence>
<organism evidence="12 13">
    <name type="scientific">Heracleum sosnowskyi</name>
    <dbReference type="NCBI Taxonomy" id="360622"/>
    <lineage>
        <taxon>Eukaryota</taxon>
        <taxon>Viridiplantae</taxon>
        <taxon>Streptophyta</taxon>
        <taxon>Embryophyta</taxon>
        <taxon>Tracheophyta</taxon>
        <taxon>Spermatophyta</taxon>
        <taxon>Magnoliopsida</taxon>
        <taxon>eudicotyledons</taxon>
        <taxon>Gunneridae</taxon>
        <taxon>Pentapetalae</taxon>
        <taxon>asterids</taxon>
        <taxon>campanulids</taxon>
        <taxon>Apiales</taxon>
        <taxon>Apiaceae</taxon>
        <taxon>Apioideae</taxon>
        <taxon>apioid superclade</taxon>
        <taxon>Tordylieae</taxon>
        <taxon>Tordyliinae</taxon>
        <taxon>Heracleum</taxon>
    </lineage>
</organism>
<dbReference type="InterPro" id="IPR003661">
    <property type="entry name" value="HisK_dim/P_dom"/>
</dbReference>
<feature type="compositionally biased region" description="Polar residues" evidence="8">
    <location>
        <begin position="1481"/>
        <end position="1491"/>
    </location>
</feature>
<dbReference type="Gene3D" id="1.10.287.130">
    <property type="match status" value="1"/>
</dbReference>
<dbReference type="Pfam" id="PF00072">
    <property type="entry name" value="Response_reg"/>
    <property type="match status" value="1"/>
</dbReference>
<feature type="region of interest" description="Disordered" evidence="8">
    <location>
        <begin position="1470"/>
        <end position="1494"/>
    </location>
</feature>
<gene>
    <name evidence="12" type="ORF">POM88_038274</name>
</gene>
<feature type="domain" description="Response regulatory" evidence="11">
    <location>
        <begin position="1507"/>
        <end position="1652"/>
    </location>
</feature>
<dbReference type="SUPFAM" id="SSF55874">
    <property type="entry name" value="ATPase domain of HSP90 chaperone/DNA topoisomerase II/histidine kinase"/>
    <property type="match status" value="1"/>
</dbReference>
<dbReference type="Pfam" id="PF02518">
    <property type="entry name" value="HATPase_c"/>
    <property type="match status" value="1"/>
</dbReference>
<keyword evidence="13" id="KW-1185">Reference proteome</keyword>
<dbReference type="PROSITE" id="PS50110">
    <property type="entry name" value="RESPONSE_REGULATORY"/>
    <property type="match status" value="1"/>
</dbReference>
<dbReference type="PANTHER" id="PTHR43711">
    <property type="entry name" value="TWO-COMPONENT HISTIDINE KINASE"/>
    <property type="match status" value="1"/>
</dbReference>
<evidence type="ECO:0000256" key="3">
    <source>
        <dbReference type="ARBA" id="ARBA00022553"/>
    </source>
</evidence>
<keyword evidence="9" id="KW-1133">Transmembrane helix</keyword>
<dbReference type="GO" id="GO:0000155">
    <property type="term" value="F:phosphorelay sensor kinase activity"/>
    <property type="evidence" value="ECO:0007669"/>
    <property type="project" value="InterPro"/>
</dbReference>
<dbReference type="SUPFAM" id="SSF52172">
    <property type="entry name" value="CheY-like"/>
    <property type="match status" value="1"/>
</dbReference>
<dbReference type="SMART" id="SM00387">
    <property type="entry name" value="HATPase_c"/>
    <property type="match status" value="1"/>
</dbReference>
<dbReference type="InterPro" id="IPR011006">
    <property type="entry name" value="CheY-like_superfamily"/>
</dbReference>
<dbReference type="PROSITE" id="PS50109">
    <property type="entry name" value="HIS_KIN"/>
    <property type="match status" value="1"/>
</dbReference>
<dbReference type="FunFam" id="3.30.565.10:FF:000030">
    <property type="entry name" value="Ethylene receptor 1"/>
    <property type="match status" value="1"/>
</dbReference>
<dbReference type="InterPro" id="IPR036097">
    <property type="entry name" value="HisK_dim/P_sf"/>
</dbReference>
<dbReference type="GO" id="GO:0000502">
    <property type="term" value="C:proteasome complex"/>
    <property type="evidence" value="ECO:0007669"/>
    <property type="project" value="UniProtKB-KW"/>
</dbReference>
<dbReference type="InterPro" id="IPR004358">
    <property type="entry name" value="Sig_transdc_His_kin-like_C"/>
</dbReference>
<dbReference type="InterPro" id="IPR005467">
    <property type="entry name" value="His_kinase_dom"/>
</dbReference>
<keyword evidence="4" id="KW-0808">Transferase</keyword>
<dbReference type="PRINTS" id="PR00344">
    <property type="entry name" value="BCTRLSENSOR"/>
</dbReference>
<feature type="compositionally biased region" description="Basic and acidic residues" evidence="8">
    <location>
        <begin position="403"/>
        <end position="422"/>
    </location>
</feature>
<evidence type="ECO:0000256" key="7">
    <source>
        <dbReference type="PROSITE-ProRule" id="PRU00169"/>
    </source>
</evidence>
<comment type="catalytic activity">
    <reaction evidence="1">
        <text>ATP + protein L-histidine = ADP + protein N-phospho-L-histidine.</text>
        <dbReference type="EC" id="2.7.13.3"/>
    </reaction>
</comment>
<name>A0AAD8MGN0_9APIA</name>
<evidence type="ECO:0000256" key="6">
    <source>
        <dbReference type="ARBA" id="ARBA00023012"/>
    </source>
</evidence>
<feature type="domain" description="Histidine kinase" evidence="10">
    <location>
        <begin position="960"/>
        <end position="1219"/>
    </location>
</feature>
<keyword evidence="6" id="KW-0902">Two-component regulatory system</keyword>
<evidence type="ECO:0000256" key="8">
    <source>
        <dbReference type="SAM" id="MobiDB-lite"/>
    </source>
</evidence>
<feature type="modified residue" description="4-aspartylphosphate" evidence="7">
    <location>
        <position position="1583"/>
    </location>
</feature>
<dbReference type="CDD" id="cd00082">
    <property type="entry name" value="HisKA"/>
    <property type="match status" value="1"/>
</dbReference>
<dbReference type="EC" id="2.7.13.3" evidence="2"/>
<dbReference type="InterPro" id="IPR003594">
    <property type="entry name" value="HATPase_dom"/>
</dbReference>
<dbReference type="SUPFAM" id="SSF47384">
    <property type="entry name" value="Homodimeric domain of signal transducing histidine kinase"/>
    <property type="match status" value="1"/>
</dbReference>
<evidence type="ECO:0000256" key="1">
    <source>
        <dbReference type="ARBA" id="ARBA00000085"/>
    </source>
</evidence>
<sequence length="1656" mass="185626">MLSRSLNINKSAKDFVIDDEHTSKSSSDSDTSLDDDPSAMEDILITVPGAILHLIDKRFSIELACGDFTLIRLMQDDQPVVVLAGVADEIRWPVTKDQAAVKLDDSHYFFSVRAPKECDDDDDLGDMLNYGLSFALKGQEDVTKHLDKVLESYCSFSKQKVKKLGEEVLDVSVAKELSPSDLEVEKNKEVMEKRCQAYWTTLAPNVEDYSSIAAKLVAAGSGQLVKGILWCGDVTVERLKHGNEVLKKRMVPGESSEISPETLKNIKRVKKVTKMTEKVAVGVLSGVLKVSGFFVGSAAKSKVGKKLFGLLPGEMVLASLDGFNRVCDAFEVAGRNVMSTSNTVTTELVAHKYGEDAGKATNESLDAAGHAIGAAWTVFKIRKAMNPKSVMRPSNLAKYGDMTSKDKKKDKKKDTKKDKKDKKECKNIIRDYMNHSIKRICMQPGGYSMLASEDPHKFSTPTKPMRFLPRRVFKLYNGFRGSWENNHSIQSPRNRTTFHRDVEQEDLQCAGGHCLSSYYSVFVARLAMMVMLAILIGLLTLLTWHFTRVYTKKSLDTLAYGLRYELLQRPILRMWNIFNTTIEITTAQVKMSEFVMKKYSNPVNQEQQVEAFDSQLYQVMRDMTWALFTSHKALNSITINYRNGFVQAFHRDHKSNNTFYIYSDLVNYSISGSYHINMLSSRRGWNDQSVHNNISAIWYREPLDPITGEKIGKSRAILPDDLIYIAGISQVPDGAASWHVAVSKYSDSPLLSAALPVLDSSKECIVAVVGVTTALYSVGQLMKELVEFHSGHIYLTSQEGWLLATSTNTPLLMNSTTGPTLMMAADSEEHVIRSGANLLQETYGNLTPSNHSVHIENARLGNQLYYIDTFFLNLKRLPMVGVIIIPRKYIMGKVDERAIKTLVILISASLCILVTGCICIFILTNGVSKEMNLRAQLISHLDARRKAEESSNYKSQFLANMSHELRTPMAAVIGLLDILMCDDCLTNEQYSTITQIRRCSTALLRLLNNILDLSKVESGKLVLEVAEFDLGRELEGLVDMFSVQCINHNVETVLDLSDDIPRLVQGDSGRVVQIFANLISNSIKFTTSGYIVLRGWCESPNMLITTRKCSFYREKDPRSTPMTKFKLQRRHDKRFCKKGNEIILCFEVEDTGCGIDPQKWDSVFESFEQADPSTTRLHGGTGLGLCIVRTLVNQMGGDIRVIKKNGPGTLMQLNLLLSSPEDETRECNTLNFEQHNLVILLALGGRKGRLVMSRWLQTHGMHTYEAAEWNELTQRLQELFQGGNNMKNSPERCSGAENTEKRISIFIVVVDIRLLDLSTDIWKEQLNFLDNYSGRAKFAWILNHDTSNNIKMELRRKGHVTMVNRPLYKGKMIQIVESVIREFDLEKQKNMNHSRSVVCDDMHECLEMNHIHPDTSSSSESDKLELRISSSNGLQLEENRQKHVSNPCLSRYEAVNNCFVELTEVHTEEDELSRNEKHMSRTCSNNPSGGTYPTRITDGQNSLEGIRILLAEDTPLLQKVATIMLENLGAAVVVVGDGLQAVDALKIMPSPEEWPEASSPEDGSNDSQAKGCGLSAYDLILMDCQMPKMDGYEATKAIRRLELGTSSHIPIVALTAHAMSSDEAKCLEVGMDAYLTKPIDRKLMVSTILSLTRRTA</sequence>
<dbReference type="Pfam" id="PF00512">
    <property type="entry name" value="HisKA"/>
    <property type="match status" value="1"/>
</dbReference>
<evidence type="ECO:0000259" key="11">
    <source>
        <dbReference type="PROSITE" id="PS50110"/>
    </source>
</evidence>
<dbReference type="Pfam" id="PF06911">
    <property type="entry name" value="Senescence"/>
    <property type="match status" value="1"/>
</dbReference>
<feature type="transmembrane region" description="Helical" evidence="9">
    <location>
        <begin position="901"/>
        <end position="923"/>
    </location>
</feature>
<dbReference type="EMBL" id="JAUIZM010000008">
    <property type="protein sequence ID" value="KAK1372182.1"/>
    <property type="molecule type" value="Genomic_DNA"/>
</dbReference>
<keyword evidence="12" id="KW-0647">Proteasome</keyword>
<dbReference type="SMART" id="SM00448">
    <property type="entry name" value="REC"/>
    <property type="match status" value="1"/>
</dbReference>
<reference evidence="12" key="1">
    <citation type="submission" date="2023-02" db="EMBL/GenBank/DDBJ databases">
        <title>Genome of toxic invasive species Heracleum sosnowskyi carries increased number of genes despite the absence of recent whole-genome duplications.</title>
        <authorList>
            <person name="Schelkunov M."/>
            <person name="Shtratnikova V."/>
            <person name="Makarenko M."/>
            <person name="Klepikova A."/>
            <person name="Omelchenko D."/>
            <person name="Novikova G."/>
            <person name="Obukhova E."/>
            <person name="Bogdanov V."/>
            <person name="Penin A."/>
            <person name="Logacheva M."/>
        </authorList>
    </citation>
    <scope>NUCLEOTIDE SEQUENCE</scope>
    <source>
        <strain evidence="12">Hsosn_3</strain>
        <tissue evidence="12">Leaf</tissue>
    </source>
</reference>
<dbReference type="FunFam" id="1.10.287.130:FF:000025">
    <property type="entry name" value="Histidine kinase 1-like protein"/>
    <property type="match status" value="1"/>
</dbReference>
<evidence type="ECO:0000259" key="10">
    <source>
        <dbReference type="PROSITE" id="PS50109"/>
    </source>
</evidence>
<keyword evidence="9" id="KW-0472">Membrane</keyword>
<proteinExistence type="predicted"/>
<dbReference type="Gene3D" id="3.40.50.2300">
    <property type="match status" value="1"/>
</dbReference>
<dbReference type="PANTHER" id="PTHR43711:SF1">
    <property type="entry name" value="HISTIDINE KINASE 1"/>
    <property type="match status" value="1"/>
</dbReference>
<evidence type="ECO:0000256" key="5">
    <source>
        <dbReference type="ARBA" id="ARBA00022777"/>
    </source>
</evidence>